<evidence type="ECO:0000256" key="9">
    <source>
        <dbReference type="ARBA" id="ARBA00023136"/>
    </source>
</evidence>
<dbReference type="OrthoDB" id="310030at2759"/>
<comment type="pathway">
    <text evidence="3 10">Protein modification; protein glycosylation.</text>
</comment>
<dbReference type="RefSeq" id="XP_018125262.1">
    <property type="nucleotide sequence ID" value="XM_018279832.2"/>
</dbReference>
<comment type="function">
    <text evidence="1 10">Subunit of the oligosaccharyl transferase (OST) complex that catalyzes the initial transfer of a defined glycan (Glc(3)Man(9)GlcNAc(2) in eukaryotes) from the lipid carrier dolichol-pyrophosphate to an asparagine residue within an Asn-X-Ser/Thr consensus motif in nascent polypeptide chains, the first step in protein N-glycosylation. N-glycosylation occurs cotranslationally and the complex associates with the Sec61 complex at the channel-forming translocon complex that mediates protein translocation across the endoplasmic reticulum (ER). All subunits are required for a maximal enzyme activity.</text>
</comment>
<comment type="subcellular location">
    <subcellularLocation>
        <location evidence="2 10">Endoplasmic reticulum membrane</location>
        <topology evidence="2 10">Single-pass type I membrane protein</topology>
    </subcellularLocation>
</comment>
<protein>
    <recommendedName>
        <fullName evidence="10">Dolichyl-diphosphooligosaccharide--protein glycosyltransferase subunit 1</fullName>
    </recommendedName>
</protein>
<organism evidence="11 12">
    <name type="scientific">Pseudogymnoascus verrucosus</name>
    <dbReference type="NCBI Taxonomy" id="342668"/>
    <lineage>
        <taxon>Eukaryota</taxon>
        <taxon>Fungi</taxon>
        <taxon>Dikarya</taxon>
        <taxon>Ascomycota</taxon>
        <taxon>Pezizomycotina</taxon>
        <taxon>Leotiomycetes</taxon>
        <taxon>Thelebolales</taxon>
        <taxon>Thelebolaceae</taxon>
        <taxon>Pseudogymnoascus</taxon>
    </lineage>
</organism>
<dbReference type="Pfam" id="PF04597">
    <property type="entry name" value="Ribophorin_I"/>
    <property type="match status" value="1"/>
</dbReference>
<sequence length="497" mass="55274">MVNIKALSLATAVLSFAGAALSKSTVTKPASSQNILPSTFTPPQVFKNINIQRSINLEKSYPRNVVNVVIENVSPEAQNEYYIPFTTSQAEKLGNLEVKDNKDLTSPPFSFEAVSIDGSSETQFYKVQLPQPLAPKGKQTIQISYSFLSSLRPLPAAIAQQDPQFLVYEFSAYWPSSYITRHQETEIKFPGASVPEYTGGIGGKEESAQKAGSKLTYGPFKDVTAGTTQPVRVRFQHTQPLIHVSRLERDIEVSHWGGNIAFEERYTIVNKAANLSSQFNRVEWAHQQYRTPETTAIKALHIPLRVGSLTPYYTDVIGNISTSRFRSNKREANLELKPRYPIFGGWNYPFRIGWDANLATFLRTVKSSDSYVLNVPFLEGPKQHEGISYEFVELRVILPEGATNVKYETLVPIVSATISTHVTFMDTIGRTALTLQARNLVDAVRDRELIVTYEYPLSAALRKPVVIIVSVLGLFVAVYLLGSLNTGISSKRVGKKA</sequence>
<dbReference type="STRING" id="342668.A0A1B8G6R4"/>
<keyword evidence="6 10" id="KW-0732">Signal</keyword>
<evidence type="ECO:0000256" key="1">
    <source>
        <dbReference type="ARBA" id="ARBA00002791"/>
    </source>
</evidence>
<comment type="subunit">
    <text evidence="10">Component of the oligosaccharyltransferase (OST) complex.</text>
</comment>
<keyword evidence="8 10" id="KW-1133">Transmembrane helix</keyword>
<feature type="transmembrane region" description="Helical" evidence="10">
    <location>
        <begin position="465"/>
        <end position="488"/>
    </location>
</feature>
<evidence type="ECO:0000256" key="3">
    <source>
        <dbReference type="ARBA" id="ARBA00004922"/>
    </source>
</evidence>
<proteinExistence type="inferred from homology"/>
<keyword evidence="11" id="KW-0808">Transferase</keyword>
<gene>
    <name evidence="11" type="primary">OST1</name>
    <name evidence="11" type="ORF">VE01_10434</name>
</gene>
<evidence type="ECO:0000256" key="2">
    <source>
        <dbReference type="ARBA" id="ARBA00004115"/>
    </source>
</evidence>
<evidence type="ECO:0000313" key="11">
    <source>
        <dbReference type="EMBL" id="OBT91529.1"/>
    </source>
</evidence>
<dbReference type="PANTHER" id="PTHR21049:SF0">
    <property type="entry name" value="DOLICHYL-DIPHOSPHOOLIGOSACCHARIDE--PROTEIN GLYCOSYLTRANSFERASE SUBUNIT 1"/>
    <property type="match status" value="1"/>
</dbReference>
<feature type="chain" id="PRO_5008448103" description="Dolichyl-diphosphooligosaccharide--protein glycosyltransferase subunit 1" evidence="10">
    <location>
        <begin position="23"/>
        <end position="497"/>
    </location>
</feature>
<evidence type="ECO:0000256" key="10">
    <source>
        <dbReference type="RuleBase" id="RU361143"/>
    </source>
</evidence>
<evidence type="ECO:0000256" key="5">
    <source>
        <dbReference type="ARBA" id="ARBA00022692"/>
    </source>
</evidence>
<keyword evidence="9 10" id="KW-0472">Membrane</keyword>
<evidence type="ECO:0000256" key="6">
    <source>
        <dbReference type="ARBA" id="ARBA00022729"/>
    </source>
</evidence>
<dbReference type="GO" id="GO:0018279">
    <property type="term" value="P:protein N-linked glycosylation via asparagine"/>
    <property type="evidence" value="ECO:0007669"/>
    <property type="project" value="TreeGrafter"/>
</dbReference>
<evidence type="ECO:0000256" key="8">
    <source>
        <dbReference type="ARBA" id="ARBA00022989"/>
    </source>
</evidence>
<dbReference type="Proteomes" id="UP000091956">
    <property type="component" value="Unassembled WGS sequence"/>
</dbReference>
<comment type="similarity">
    <text evidence="4 10">Belongs to the OST1 family.</text>
</comment>
<reference evidence="11 12" key="1">
    <citation type="submission" date="2016-03" db="EMBL/GenBank/DDBJ databases">
        <title>Comparative genomics of Pseudogymnoascus destructans, the fungus causing white-nose syndrome of bats.</title>
        <authorList>
            <person name="Palmer J.M."/>
            <person name="Drees K.P."/>
            <person name="Foster J.T."/>
            <person name="Lindner D.L."/>
        </authorList>
    </citation>
    <scope>NUCLEOTIDE SEQUENCE [LARGE SCALE GENOMIC DNA]</scope>
    <source>
        <strain evidence="11 12">UAMH 10579</strain>
    </source>
</reference>
<name>A0A1B8G6R4_9PEZI</name>
<dbReference type="GO" id="GO:0008250">
    <property type="term" value="C:oligosaccharyltransferase complex"/>
    <property type="evidence" value="ECO:0007669"/>
    <property type="project" value="UniProtKB-UniRule"/>
</dbReference>
<feature type="signal peptide" evidence="10">
    <location>
        <begin position="1"/>
        <end position="22"/>
    </location>
</feature>
<keyword evidence="12" id="KW-1185">Reference proteome</keyword>
<evidence type="ECO:0000256" key="7">
    <source>
        <dbReference type="ARBA" id="ARBA00022824"/>
    </source>
</evidence>
<dbReference type="PANTHER" id="PTHR21049">
    <property type="entry name" value="RIBOPHORIN I"/>
    <property type="match status" value="1"/>
</dbReference>
<dbReference type="InterPro" id="IPR007676">
    <property type="entry name" value="Ribophorin_I"/>
</dbReference>
<reference evidence="12" key="2">
    <citation type="journal article" date="2018" name="Nat. Commun.">
        <title>Extreme sensitivity to ultraviolet light in the fungal pathogen causing white-nose syndrome of bats.</title>
        <authorList>
            <person name="Palmer J.M."/>
            <person name="Drees K.P."/>
            <person name="Foster J.T."/>
            <person name="Lindner D.L."/>
        </authorList>
    </citation>
    <scope>NUCLEOTIDE SEQUENCE [LARGE SCALE GENOMIC DNA]</scope>
    <source>
        <strain evidence="12">UAMH 10579</strain>
    </source>
</reference>
<dbReference type="UniPathway" id="UPA00378"/>
<evidence type="ECO:0000256" key="4">
    <source>
        <dbReference type="ARBA" id="ARBA00008905"/>
    </source>
</evidence>
<dbReference type="GeneID" id="28843820"/>
<dbReference type="AlphaFoldDB" id="A0A1B8G6R4"/>
<keyword evidence="7 10" id="KW-0256">Endoplasmic reticulum</keyword>
<evidence type="ECO:0000313" key="12">
    <source>
        <dbReference type="Proteomes" id="UP000091956"/>
    </source>
</evidence>
<keyword evidence="5 10" id="KW-0812">Transmembrane</keyword>
<accession>A0A1B8G6R4</accession>
<dbReference type="EMBL" id="KV460287">
    <property type="protein sequence ID" value="OBT91529.1"/>
    <property type="molecule type" value="Genomic_DNA"/>
</dbReference>
<dbReference type="GO" id="GO:0016740">
    <property type="term" value="F:transferase activity"/>
    <property type="evidence" value="ECO:0007669"/>
    <property type="project" value="UniProtKB-KW"/>
</dbReference>